<keyword evidence="3" id="KW-0804">Transcription</keyword>
<dbReference type="Gene3D" id="1.10.10.60">
    <property type="entry name" value="Homeodomain-like"/>
    <property type="match status" value="1"/>
</dbReference>
<dbReference type="PANTHER" id="PTHR46796:SF15">
    <property type="entry name" value="BLL1074 PROTEIN"/>
    <property type="match status" value="1"/>
</dbReference>
<organism evidence="6 7">
    <name type="scientific">Nocardiopsis changdeensis</name>
    <dbReference type="NCBI Taxonomy" id="2831969"/>
    <lineage>
        <taxon>Bacteria</taxon>
        <taxon>Bacillati</taxon>
        <taxon>Actinomycetota</taxon>
        <taxon>Actinomycetes</taxon>
        <taxon>Streptosporangiales</taxon>
        <taxon>Nocardiopsidaceae</taxon>
        <taxon>Nocardiopsis</taxon>
    </lineage>
</organism>
<gene>
    <name evidence="6" type="ORF">KGD84_15445</name>
</gene>
<dbReference type="SMART" id="SM00342">
    <property type="entry name" value="HTH_ARAC"/>
    <property type="match status" value="1"/>
</dbReference>
<evidence type="ECO:0000313" key="7">
    <source>
        <dbReference type="Proteomes" id="UP000676079"/>
    </source>
</evidence>
<dbReference type="InterPro" id="IPR050204">
    <property type="entry name" value="AraC_XylS_family_regulators"/>
</dbReference>
<evidence type="ECO:0000259" key="5">
    <source>
        <dbReference type="PROSITE" id="PS01124"/>
    </source>
</evidence>
<evidence type="ECO:0000256" key="2">
    <source>
        <dbReference type="ARBA" id="ARBA00023125"/>
    </source>
</evidence>
<keyword evidence="2" id="KW-0238">DNA-binding</keyword>
<keyword evidence="7" id="KW-1185">Reference proteome</keyword>
<dbReference type="Pfam" id="PF12833">
    <property type="entry name" value="HTH_18"/>
    <property type="match status" value="1"/>
</dbReference>
<name>A0ABX8BV95_9ACTN</name>
<dbReference type="PANTHER" id="PTHR46796">
    <property type="entry name" value="HTH-TYPE TRANSCRIPTIONAL ACTIVATOR RHAS-RELATED"/>
    <property type="match status" value="1"/>
</dbReference>
<keyword evidence="1" id="KW-0805">Transcription regulation</keyword>
<evidence type="ECO:0000313" key="6">
    <source>
        <dbReference type="EMBL" id="QUX25991.1"/>
    </source>
</evidence>
<dbReference type="EMBL" id="CP074133">
    <property type="protein sequence ID" value="QUX25991.1"/>
    <property type="molecule type" value="Genomic_DNA"/>
</dbReference>
<proteinExistence type="predicted"/>
<evidence type="ECO:0000256" key="3">
    <source>
        <dbReference type="ARBA" id="ARBA00023163"/>
    </source>
</evidence>
<dbReference type="InterPro" id="IPR018060">
    <property type="entry name" value="HTH_AraC"/>
</dbReference>
<dbReference type="Proteomes" id="UP000676079">
    <property type="component" value="Chromosome"/>
</dbReference>
<evidence type="ECO:0000256" key="4">
    <source>
        <dbReference type="SAM" id="MobiDB-lite"/>
    </source>
</evidence>
<sequence length="284" mass="30645">MVGYRALAVPEAVHLGLPSATVTFIVCLDEGVRAAPDARSLATARPAPVLLGGLHLSASHVRQQPGQAGVQLALHPLAVRSLFGVPCADLGVEDYDGLALTGPRGRELHERLTATSTWQDGFALIADHLRDRYRDRRPRPELARAWRLLEESGGRARVEDIARQVGLTPRHLGTLFHREVGRPPKTVARLMRFDHARRRIAAGIRRNGHADLAGAAAAAGYTDQAHLSREFGRFAGLPPAAWAAREFRNVQDAAPAPGGAWGHEHTRHHHRGPAAARMGDPAGA</sequence>
<feature type="domain" description="HTH araC/xylS-type" evidence="5">
    <location>
        <begin position="143"/>
        <end position="245"/>
    </location>
</feature>
<feature type="region of interest" description="Disordered" evidence="4">
    <location>
        <begin position="253"/>
        <end position="284"/>
    </location>
</feature>
<evidence type="ECO:0000256" key="1">
    <source>
        <dbReference type="ARBA" id="ARBA00023015"/>
    </source>
</evidence>
<dbReference type="PROSITE" id="PS01124">
    <property type="entry name" value="HTH_ARAC_FAMILY_2"/>
    <property type="match status" value="1"/>
</dbReference>
<accession>A0ABX8BV95</accession>
<protein>
    <submittedName>
        <fullName evidence="6">AraC family transcriptional regulator</fullName>
    </submittedName>
</protein>
<reference evidence="6 7" key="1">
    <citation type="submission" date="2021-05" db="EMBL/GenBank/DDBJ databases">
        <title>Direct Submission.</title>
        <authorList>
            <person name="Li K."/>
            <person name="Gao J."/>
        </authorList>
    </citation>
    <scope>NUCLEOTIDE SEQUENCE [LARGE SCALE GENOMIC DNA]</scope>
    <source>
        <strain evidence="6 7">Mg02</strain>
    </source>
</reference>